<evidence type="ECO:0000256" key="1">
    <source>
        <dbReference type="ARBA" id="ARBA00010443"/>
    </source>
</evidence>
<keyword evidence="2" id="KW-0320">Glycogen biosynthesis</keyword>
<gene>
    <name evidence="5" type="primary">glgD</name>
    <name evidence="5" type="ORF">HYG86_02765</name>
</gene>
<evidence type="ECO:0000256" key="2">
    <source>
        <dbReference type="ARBA" id="ARBA00023056"/>
    </source>
</evidence>
<dbReference type="EC" id="2.7.7.27" evidence="5"/>
<dbReference type="CDD" id="cd04651">
    <property type="entry name" value="LbH_G1P_AT_C"/>
    <property type="match status" value="1"/>
</dbReference>
<proteinExistence type="inferred from homology"/>
<dbReference type="EMBL" id="CP058559">
    <property type="protein sequence ID" value="QNO13756.1"/>
    <property type="molecule type" value="Genomic_DNA"/>
</dbReference>
<evidence type="ECO:0000313" key="6">
    <source>
        <dbReference type="Proteomes" id="UP000516160"/>
    </source>
</evidence>
<dbReference type="PANTHER" id="PTHR43523">
    <property type="entry name" value="GLUCOSE-1-PHOSPHATE ADENYLYLTRANSFERASE-RELATED"/>
    <property type="match status" value="1"/>
</dbReference>
<evidence type="ECO:0000259" key="4">
    <source>
        <dbReference type="Pfam" id="PF24894"/>
    </source>
</evidence>
<dbReference type="InterPro" id="IPR011831">
    <property type="entry name" value="ADP-Glc_PPase"/>
</dbReference>
<dbReference type="PANTHER" id="PTHR43523:SF6">
    <property type="entry name" value="GLYCOGEN BIOSYNTHESIS PROTEIN GLGD"/>
    <property type="match status" value="1"/>
</dbReference>
<keyword evidence="6" id="KW-1185">Reference proteome</keyword>
<protein>
    <submittedName>
        <fullName evidence="5">Glucose-1-phosphate adenylyltransferase subunit GlgD</fullName>
        <ecNumber evidence="5">2.7.7.27</ecNumber>
    </submittedName>
</protein>
<dbReference type="Gene3D" id="2.160.10.10">
    <property type="entry name" value="Hexapeptide repeat proteins"/>
    <property type="match status" value="1"/>
</dbReference>
<dbReference type="InterPro" id="IPR011832">
    <property type="entry name" value="GlgDAde_trans"/>
</dbReference>
<dbReference type="GO" id="GO:0005978">
    <property type="term" value="P:glycogen biosynthetic process"/>
    <property type="evidence" value="ECO:0007669"/>
    <property type="project" value="UniProtKB-KW"/>
</dbReference>
<dbReference type="NCBIfam" id="TIGR02092">
    <property type="entry name" value="glgD"/>
    <property type="match status" value="1"/>
</dbReference>
<reference evidence="5 6" key="1">
    <citation type="submission" date="2020-07" db="EMBL/GenBank/DDBJ databases">
        <title>Alkalicella. sp. LB2 genome.</title>
        <authorList>
            <person name="Postec A."/>
            <person name="Quemeneur M."/>
        </authorList>
    </citation>
    <scope>NUCLEOTIDE SEQUENCE [LARGE SCALE GENOMIC DNA]</scope>
    <source>
        <strain evidence="5 6">LB2</strain>
    </source>
</reference>
<comment type="similarity">
    <text evidence="1">Belongs to the bacterial/plant glucose-1-phosphate adenylyltransferase family.</text>
</comment>
<dbReference type="InterPro" id="IPR011004">
    <property type="entry name" value="Trimer_LpxA-like_sf"/>
</dbReference>
<dbReference type="AlphaFoldDB" id="A0A7G9W4Z4"/>
<dbReference type="Pfam" id="PF24894">
    <property type="entry name" value="Hexapep_GlmU"/>
    <property type="match status" value="1"/>
</dbReference>
<dbReference type="InterPro" id="IPR056818">
    <property type="entry name" value="GlmU/GlgC-like_hexapep"/>
</dbReference>
<dbReference type="CDD" id="cd02508">
    <property type="entry name" value="ADP_Glucose_PP"/>
    <property type="match status" value="1"/>
</dbReference>
<sequence>MREVMGIINDTIVGENLRDLISHRSIAAIPFGGRYRLIDFPLSSMVNSGIRNIGIVTQRKNRSLLEHLESGADWDLNSKKDGLFILPPVFEKESYYKNLGDVDYYHKHLDYLKFSTQKYVLLANSNVIYNMDFNGLWDFFKHKKADIAFVYQQMEDKFQAHNHTMFEMDNERVTDIAVNPQKKINNNLSLGIMLIKKEILIELIDHCISRGLDDLVKDGIIPKINQLKMMAYSYKGFWGKIHSTCSYYKYSKKLLESQTWKNLFISPHPILTRVQNEPPAKYCAGSKVANSLIANGCIIEGSVVNSILFRGVKVEKGAVVKDSIVMQKGVIGLDATLENAILDKDIVLNENTKIISPKQYPTVIERRTRM</sequence>
<dbReference type="Proteomes" id="UP000516160">
    <property type="component" value="Chromosome"/>
</dbReference>
<accession>A0A7G9W4Z4</accession>
<dbReference type="RefSeq" id="WP_213167421.1">
    <property type="nucleotide sequence ID" value="NZ_CP058559.1"/>
</dbReference>
<keyword evidence="5" id="KW-0548">Nucleotidyltransferase</keyword>
<dbReference type="SUPFAM" id="SSF53448">
    <property type="entry name" value="Nucleotide-diphospho-sugar transferases"/>
    <property type="match status" value="1"/>
</dbReference>
<dbReference type="Pfam" id="PF00483">
    <property type="entry name" value="NTP_transferase"/>
    <property type="match status" value="1"/>
</dbReference>
<dbReference type="GO" id="GO:0008878">
    <property type="term" value="F:glucose-1-phosphate adenylyltransferase activity"/>
    <property type="evidence" value="ECO:0007669"/>
    <property type="project" value="UniProtKB-EC"/>
</dbReference>
<dbReference type="InterPro" id="IPR005835">
    <property type="entry name" value="NTP_transferase_dom"/>
</dbReference>
<evidence type="ECO:0000313" key="5">
    <source>
        <dbReference type="EMBL" id="QNO13756.1"/>
    </source>
</evidence>
<dbReference type="InterPro" id="IPR029044">
    <property type="entry name" value="Nucleotide-diphossugar_trans"/>
</dbReference>
<name>A0A7G9W4Z4_ALKCA</name>
<keyword evidence="5" id="KW-0808">Transferase</keyword>
<dbReference type="KEGG" id="acae:HYG86_02765"/>
<dbReference type="Gene3D" id="3.90.550.10">
    <property type="entry name" value="Spore Coat Polysaccharide Biosynthesis Protein SpsA, Chain A"/>
    <property type="match status" value="1"/>
</dbReference>
<evidence type="ECO:0000259" key="3">
    <source>
        <dbReference type="Pfam" id="PF00483"/>
    </source>
</evidence>
<dbReference type="SUPFAM" id="SSF51161">
    <property type="entry name" value="Trimeric LpxA-like enzymes"/>
    <property type="match status" value="1"/>
</dbReference>
<organism evidence="5 6">
    <name type="scientific">Alkalicella caledoniensis</name>
    <dbReference type="NCBI Taxonomy" id="2731377"/>
    <lineage>
        <taxon>Bacteria</taxon>
        <taxon>Bacillati</taxon>
        <taxon>Bacillota</taxon>
        <taxon>Clostridia</taxon>
        <taxon>Eubacteriales</taxon>
        <taxon>Proteinivoracaceae</taxon>
        <taxon>Alkalicella</taxon>
    </lineage>
</organism>
<feature type="domain" description="Nucleotidyl transferase" evidence="3">
    <location>
        <begin position="14"/>
        <end position="256"/>
    </location>
</feature>
<feature type="domain" description="Glucose-1-phosphate adenylyltransferase/Bifunctional protein GlmU-like C-terminal hexapeptide" evidence="4">
    <location>
        <begin position="279"/>
        <end position="354"/>
    </location>
</feature>